<keyword evidence="2" id="KW-1185">Reference proteome</keyword>
<protein>
    <submittedName>
        <fullName evidence="1">Uncharacterized protein</fullName>
    </submittedName>
</protein>
<name>A0A2J5HGK3_9EURO</name>
<organism evidence="1 2">
    <name type="scientific">Aspergillus taichungensis</name>
    <dbReference type="NCBI Taxonomy" id="482145"/>
    <lineage>
        <taxon>Eukaryota</taxon>
        <taxon>Fungi</taxon>
        <taxon>Dikarya</taxon>
        <taxon>Ascomycota</taxon>
        <taxon>Pezizomycotina</taxon>
        <taxon>Eurotiomycetes</taxon>
        <taxon>Eurotiomycetidae</taxon>
        <taxon>Eurotiales</taxon>
        <taxon>Aspergillaceae</taxon>
        <taxon>Aspergillus</taxon>
        <taxon>Aspergillus subgen. Circumdati</taxon>
    </lineage>
</organism>
<accession>A0A2J5HGK3</accession>
<dbReference type="EMBL" id="KZ559628">
    <property type="protein sequence ID" value="PLN76084.1"/>
    <property type="molecule type" value="Genomic_DNA"/>
</dbReference>
<dbReference type="AlphaFoldDB" id="A0A2J5HGK3"/>
<dbReference type="OrthoDB" id="4483229at2759"/>
<proteinExistence type="predicted"/>
<reference evidence="2" key="1">
    <citation type="submission" date="2017-12" db="EMBL/GenBank/DDBJ databases">
        <authorList>
            <consortium name="DOE Joint Genome Institute"/>
            <person name="Mondo S.J."/>
            <person name="Kjaerbolling I."/>
            <person name="Vesth T.C."/>
            <person name="Frisvad J.C."/>
            <person name="Nybo J.L."/>
            <person name="Theobald S."/>
            <person name="Kuo A."/>
            <person name="Bowyer P."/>
            <person name="Matsuda Y."/>
            <person name="Lyhne E.K."/>
            <person name="Kogle M.E."/>
            <person name="Clum A."/>
            <person name="Lipzen A."/>
            <person name="Salamov A."/>
            <person name="Ngan C.Y."/>
            <person name="Daum C."/>
            <person name="Chiniquy J."/>
            <person name="Barry K."/>
            <person name="LaButti K."/>
            <person name="Haridas S."/>
            <person name="Simmons B.A."/>
            <person name="Magnuson J.K."/>
            <person name="Mortensen U.H."/>
            <person name="Larsen T.O."/>
            <person name="Grigoriev I.V."/>
            <person name="Baker S.E."/>
            <person name="Andersen M.R."/>
            <person name="Nordberg H.P."/>
            <person name="Cantor M.N."/>
            <person name="Hua S.X."/>
        </authorList>
    </citation>
    <scope>NUCLEOTIDE SEQUENCE [LARGE SCALE GENOMIC DNA]</scope>
    <source>
        <strain evidence="2">IBT 19404</strain>
    </source>
</reference>
<gene>
    <name evidence="1" type="ORF">BDW42DRAFT_179455</name>
</gene>
<sequence>MSPAARETCQGYRIQGHGQLLCHLGREVHTRQQALLVCAVRDLDSEILGWPTVRATFQASAIALMLYHSGHSSVGEDMELAELEPDNIYRGRWSTVR</sequence>
<evidence type="ECO:0000313" key="2">
    <source>
        <dbReference type="Proteomes" id="UP000235023"/>
    </source>
</evidence>
<evidence type="ECO:0000313" key="1">
    <source>
        <dbReference type="EMBL" id="PLN76084.1"/>
    </source>
</evidence>
<dbReference type="Proteomes" id="UP000235023">
    <property type="component" value="Unassembled WGS sequence"/>
</dbReference>